<evidence type="ECO:0000313" key="1">
    <source>
        <dbReference type="EMBL" id="OFI36081.1"/>
    </source>
</evidence>
<dbReference type="Gene3D" id="3.40.50.10610">
    <property type="entry name" value="ABC-type transport auxiliary lipoprotein component"/>
    <property type="match status" value="1"/>
</dbReference>
<organism evidence="1 2">
    <name type="scientific">Alteromonas lipolytica</name>
    <dbReference type="NCBI Taxonomy" id="1856405"/>
    <lineage>
        <taxon>Bacteria</taxon>
        <taxon>Pseudomonadati</taxon>
        <taxon>Pseudomonadota</taxon>
        <taxon>Gammaproteobacteria</taxon>
        <taxon>Alteromonadales</taxon>
        <taxon>Alteromonadaceae</taxon>
        <taxon>Alteromonas/Salinimonas group</taxon>
        <taxon>Alteromonas</taxon>
    </lineage>
</organism>
<reference evidence="1 2" key="1">
    <citation type="submission" date="2016-09" db="EMBL/GenBank/DDBJ databases">
        <title>Alteromonas lipolytica, a new species isolated from sea water.</title>
        <authorList>
            <person name="Wu Y.-H."/>
            <person name="Cheng H."/>
            <person name="Xu X.-W."/>
        </authorList>
    </citation>
    <scope>NUCLEOTIDE SEQUENCE [LARGE SCALE GENOMIC DNA]</scope>
    <source>
        <strain evidence="1 2">JW12</strain>
    </source>
</reference>
<protein>
    <submittedName>
        <fullName evidence="1">Uncharacterized protein</fullName>
    </submittedName>
</protein>
<sequence length="239" mass="26576">MLMFMVGLAFQTLAQDDMTDETINPSVYLSDTFQHRIAGQSQFTIAVLPMENVSLDPDVAYYFRQRVIELLVAKGYTVLGQDWVDNALYQLGLTHAGQLRLLTFEQLSKVVKADGFMFGIVEEARTQNAVLYNGYVYKSSLKLDSASGENLWYSLEQRISKRRFAVDPINAILDVLLINEGGDKQQAAGALADRLMAAMIDGPVQMIFGDDLLSQATEIEAQTISVDTDNESQPTEQSN</sequence>
<dbReference type="STRING" id="1856405.BFC17_10475"/>
<proteinExistence type="predicted"/>
<dbReference type="Pfam" id="PF05643">
    <property type="entry name" value="GNA1162-like"/>
    <property type="match status" value="1"/>
</dbReference>
<accession>A0A1E8FJG4</accession>
<evidence type="ECO:0000313" key="2">
    <source>
        <dbReference type="Proteomes" id="UP000176037"/>
    </source>
</evidence>
<name>A0A1E8FJG4_9ALTE</name>
<dbReference type="InterPro" id="IPR008517">
    <property type="entry name" value="GNA1162-like"/>
</dbReference>
<dbReference type="Proteomes" id="UP000176037">
    <property type="component" value="Unassembled WGS sequence"/>
</dbReference>
<dbReference type="AlphaFoldDB" id="A0A1E8FJG4"/>
<dbReference type="EMBL" id="MJIC01000004">
    <property type="protein sequence ID" value="OFI36081.1"/>
    <property type="molecule type" value="Genomic_DNA"/>
</dbReference>
<keyword evidence="2" id="KW-1185">Reference proteome</keyword>
<gene>
    <name evidence="1" type="ORF">BFC17_10475</name>
</gene>
<comment type="caution">
    <text evidence="1">The sequence shown here is derived from an EMBL/GenBank/DDBJ whole genome shotgun (WGS) entry which is preliminary data.</text>
</comment>